<name>A0A1L9SQ85_9EURO</name>
<proteinExistence type="predicted"/>
<feature type="region of interest" description="Disordered" evidence="1">
    <location>
        <begin position="12"/>
        <end position="40"/>
    </location>
</feature>
<dbReference type="GeneID" id="34608786"/>
<keyword evidence="2" id="KW-1133">Transmembrane helix</keyword>
<keyword evidence="2" id="KW-0472">Membrane</keyword>
<dbReference type="EMBL" id="KV878338">
    <property type="protein sequence ID" value="OJJ49234.1"/>
    <property type="molecule type" value="Genomic_DNA"/>
</dbReference>
<feature type="transmembrane region" description="Helical" evidence="2">
    <location>
        <begin position="49"/>
        <end position="70"/>
    </location>
</feature>
<evidence type="ECO:0000256" key="1">
    <source>
        <dbReference type="SAM" id="MobiDB-lite"/>
    </source>
</evidence>
<dbReference type="AlphaFoldDB" id="A0A1L9SQ85"/>
<organism evidence="3 4">
    <name type="scientific">Penicilliopsis zonata CBS 506.65</name>
    <dbReference type="NCBI Taxonomy" id="1073090"/>
    <lineage>
        <taxon>Eukaryota</taxon>
        <taxon>Fungi</taxon>
        <taxon>Dikarya</taxon>
        <taxon>Ascomycota</taxon>
        <taxon>Pezizomycotina</taxon>
        <taxon>Eurotiomycetes</taxon>
        <taxon>Eurotiomycetidae</taxon>
        <taxon>Eurotiales</taxon>
        <taxon>Aspergillaceae</taxon>
        <taxon>Penicilliopsis</taxon>
    </lineage>
</organism>
<dbReference type="Proteomes" id="UP000184188">
    <property type="component" value="Unassembled WGS sequence"/>
</dbReference>
<evidence type="ECO:0000313" key="4">
    <source>
        <dbReference type="Proteomes" id="UP000184188"/>
    </source>
</evidence>
<dbReference type="RefSeq" id="XP_022583744.1">
    <property type="nucleotide sequence ID" value="XM_022722321.1"/>
</dbReference>
<keyword evidence="4" id="KW-1185">Reference proteome</keyword>
<accession>A0A1L9SQ85</accession>
<protein>
    <submittedName>
        <fullName evidence="3">Uncharacterized protein</fullName>
    </submittedName>
</protein>
<reference evidence="4" key="1">
    <citation type="journal article" date="2017" name="Genome Biol.">
        <title>Comparative genomics reveals high biological diversity and specific adaptations in the industrially and medically important fungal genus Aspergillus.</title>
        <authorList>
            <person name="de Vries R.P."/>
            <person name="Riley R."/>
            <person name="Wiebenga A."/>
            <person name="Aguilar-Osorio G."/>
            <person name="Amillis S."/>
            <person name="Uchima C.A."/>
            <person name="Anderluh G."/>
            <person name="Asadollahi M."/>
            <person name="Askin M."/>
            <person name="Barry K."/>
            <person name="Battaglia E."/>
            <person name="Bayram O."/>
            <person name="Benocci T."/>
            <person name="Braus-Stromeyer S.A."/>
            <person name="Caldana C."/>
            <person name="Canovas D."/>
            <person name="Cerqueira G.C."/>
            <person name="Chen F."/>
            <person name="Chen W."/>
            <person name="Choi C."/>
            <person name="Clum A."/>
            <person name="Dos Santos R.A."/>
            <person name="Damasio A.R."/>
            <person name="Diallinas G."/>
            <person name="Emri T."/>
            <person name="Fekete E."/>
            <person name="Flipphi M."/>
            <person name="Freyberg S."/>
            <person name="Gallo A."/>
            <person name="Gournas C."/>
            <person name="Habgood R."/>
            <person name="Hainaut M."/>
            <person name="Harispe M.L."/>
            <person name="Henrissat B."/>
            <person name="Hilden K.S."/>
            <person name="Hope R."/>
            <person name="Hossain A."/>
            <person name="Karabika E."/>
            <person name="Karaffa L."/>
            <person name="Karanyi Z."/>
            <person name="Krasevec N."/>
            <person name="Kuo A."/>
            <person name="Kusch H."/>
            <person name="LaButti K."/>
            <person name="Lagendijk E.L."/>
            <person name="Lapidus A."/>
            <person name="Levasseur A."/>
            <person name="Lindquist E."/>
            <person name="Lipzen A."/>
            <person name="Logrieco A.F."/>
            <person name="MacCabe A."/>
            <person name="Maekelae M.R."/>
            <person name="Malavazi I."/>
            <person name="Melin P."/>
            <person name="Meyer V."/>
            <person name="Mielnichuk N."/>
            <person name="Miskei M."/>
            <person name="Molnar A.P."/>
            <person name="Mule G."/>
            <person name="Ngan C.Y."/>
            <person name="Orejas M."/>
            <person name="Orosz E."/>
            <person name="Ouedraogo J.P."/>
            <person name="Overkamp K.M."/>
            <person name="Park H.-S."/>
            <person name="Perrone G."/>
            <person name="Piumi F."/>
            <person name="Punt P.J."/>
            <person name="Ram A.F."/>
            <person name="Ramon A."/>
            <person name="Rauscher S."/>
            <person name="Record E."/>
            <person name="Riano-Pachon D.M."/>
            <person name="Robert V."/>
            <person name="Roehrig J."/>
            <person name="Ruller R."/>
            <person name="Salamov A."/>
            <person name="Salih N.S."/>
            <person name="Samson R.A."/>
            <person name="Sandor E."/>
            <person name="Sanguinetti M."/>
            <person name="Schuetze T."/>
            <person name="Sepcic K."/>
            <person name="Shelest E."/>
            <person name="Sherlock G."/>
            <person name="Sophianopoulou V."/>
            <person name="Squina F.M."/>
            <person name="Sun H."/>
            <person name="Susca A."/>
            <person name="Todd R.B."/>
            <person name="Tsang A."/>
            <person name="Unkles S.E."/>
            <person name="van de Wiele N."/>
            <person name="van Rossen-Uffink D."/>
            <person name="Oliveira J.V."/>
            <person name="Vesth T.C."/>
            <person name="Visser J."/>
            <person name="Yu J.-H."/>
            <person name="Zhou M."/>
            <person name="Andersen M.R."/>
            <person name="Archer D.B."/>
            <person name="Baker S.E."/>
            <person name="Benoit I."/>
            <person name="Brakhage A.A."/>
            <person name="Braus G.H."/>
            <person name="Fischer R."/>
            <person name="Frisvad J.C."/>
            <person name="Goldman G.H."/>
            <person name="Houbraken J."/>
            <person name="Oakley B."/>
            <person name="Pocsi I."/>
            <person name="Scazzocchio C."/>
            <person name="Seiboth B."/>
            <person name="vanKuyk P.A."/>
            <person name="Wortman J."/>
            <person name="Dyer P.S."/>
            <person name="Grigoriev I.V."/>
        </authorList>
    </citation>
    <scope>NUCLEOTIDE SEQUENCE [LARGE SCALE GENOMIC DNA]</scope>
    <source>
        <strain evidence="4">CBS 506.65</strain>
    </source>
</reference>
<sequence>MSNRGALHVLKDDPWSGAISPQPRQFRRAETTPPPCPEGVSSFHPKGKLLSTLCLFWISIALYPICLSLADLRTLEAGMTSLPTTDP</sequence>
<evidence type="ECO:0000256" key="2">
    <source>
        <dbReference type="SAM" id="Phobius"/>
    </source>
</evidence>
<keyword evidence="2" id="KW-0812">Transmembrane</keyword>
<gene>
    <name evidence="3" type="ORF">ASPZODRAFT_129649</name>
</gene>
<dbReference type="VEuPathDB" id="FungiDB:ASPZODRAFT_129649"/>
<evidence type="ECO:0000313" key="3">
    <source>
        <dbReference type="EMBL" id="OJJ49234.1"/>
    </source>
</evidence>